<organism evidence="1 2">
    <name type="scientific">Fodinibius roseus</name>
    <dbReference type="NCBI Taxonomy" id="1194090"/>
    <lineage>
        <taxon>Bacteria</taxon>
        <taxon>Pseudomonadati</taxon>
        <taxon>Balneolota</taxon>
        <taxon>Balneolia</taxon>
        <taxon>Balneolales</taxon>
        <taxon>Balneolaceae</taxon>
        <taxon>Fodinibius</taxon>
    </lineage>
</organism>
<evidence type="ECO:0000313" key="1">
    <source>
        <dbReference type="EMBL" id="SHE61704.1"/>
    </source>
</evidence>
<reference evidence="1 2" key="1">
    <citation type="submission" date="2016-11" db="EMBL/GenBank/DDBJ databases">
        <authorList>
            <person name="Jaros S."/>
            <person name="Januszkiewicz K."/>
            <person name="Wedrychowicz H."/>
        </authorList>
    </citation>
    <scope>NUCLEOTIDE SEQUENCE [LARGE SCALE GENOMIC DNA]</scope>
    <source>
        <strain evidence="1 2">DSM 21986</strain>
    </source>
</reference>
<proteinExistence type="predicted"/>
<dbReference type="Proteomes" id="UP000184041">
    <property type="component" value="Unassembled WGS sequence"/>
</dbReference>
<dbReference type="AlphaFoldDB" id="A0A1M4UY99"/>
<name>A0A1M4UY99_9BACT</name>
<sequence>MLNFLPIDRYSDQPSFGQLTFCFSFLILSIRVHGNDGLVMILSDQLNIAMAFLFPTHLFLQKLVYTASTGIRLSNSSKIPEQIIIH</sequence>
<protein>
    <submittedName>
        <fullName evidence="1">Uncharacterized protein</fullName>
    </submittedName>
</protein>
<accession>A0A1M4UY99</accession>
<evidence type="ECO:0000313" key="2">
    <source>
        <dbReference type="Proteomes" id="UP000184041"/>
    </source>
</evidence>
<dbReference type="EMBL" id="FQUS01000002">
    <property type="protein sequence ID" value="SHE61704.1"/>
    <property type="molecule type" value="Genomic_DNA"/>
</dbReference>
<gene>
    <name evidence="1" type="ORF">SAMN05443144_102154</name>
</gene>
<keyword evidence="2" id="KW-1185">Reference proteome</keyword>